<keyword evidence="2" id="KW-1185">Reference proteome</keyword>
<protein>
    <submittedName>
        <fullName evidence="1">Uncharacterized protein</fullName>
    </submittedName>
</protein>
<reference evidence="1" key="1">
    <citation type="submission" date="2022-11" db="EMBL/GenBank/DDBJ databases">
        <authorList>
            <person name="Scott C."/>
            <person name="Bruce N."/>
        </authorList>
    </citation>
    <scope>NUCLEOTIDE SEQUENCE</scope>
</reference>
<organism evidence="1 2">
    <name type="scientific">Parascedosporium putredinis</name>
    <dbReference type="NCBI Taxonomy" id="1442378"/>
    <lineage>
        <taxon>Eukaryota</taxon>
        <taxon>Fungi</taxon>
        <taxon>Dikarya</taxon>
        <taxon>Ascomycota</taxon>
        <taxon>Pezizomycotina</taxon>
        <taxon>Sordariomycetes</taxon>
        <taxon>Hypocreomycetidae</taxon>
        <taxon>Microascales</taxon>
        <taxon>Microascaceae</taxon>
        <taxon>Parascedosporium</taxon>
    </lineage>
</organism>
<comment type="caution">
    <text evidence="1">The sequence shown here is derived from an EMBL/GenBank/DDBJ whole genome shotgun (WGS) entry which is preliminary data.</text>
</comment>
<sequence length="196" mass="21890">MDLFPFNVLILELEQDHEILAANHFPQTRGAVASEPGTVETVIVETGTVETGTVLADPLPTANFGKNGEEMTLFGTIEEVVKEVASINPDYVWAEQDPNTAHTAGLEEDDAWLERKVSKLDCSAIGTRALRNPIKMGIHYLYTKPKDTCRLEARSCTRVSCSWDSAIYVCFDPNKDSPKVYELPWWYVADYAKGLF</sequence>
<accession>A0A9P1MB72</accession>
<evidence type="ECO:0000313" key="1">
    <source>
        <dbReference type="EMBL" id="CAI4214401.1"/>
    </source>
</evidence>
<dbReference type="Proteomes" id="UP000838763">
    <property type="component" value="Unassembled WGS sequence"/>
</dbReference>
<dbReference type="AlphaFoldDB" id="A0A9P1MB72"/>
<dbReference type="OrthoDB" id="5272418at2759"/>
<name>A0A9P1MB72_9PEZI</name>
<evidence type="ECO:0000313" key="2">
    <source>
        <dbReference type="Proteomes" id="UP000838763"/>
    </source>
</evidence>
<proteinExistence type="predicted"/>
<gene>
    <name evidence="1" type="ORF">PPNO1_LOCUS4130</name>
</gene>
<dbReference type="EMBL" id="CALLCH030000011">
    <property type="protein sequence ID" value="CAI4214401.1"/>
    <property type="molecule type" value="Genomic_DNA"/>
</dbReference>